<dbReference type="AlphaFoldDB" id="A0AAD7VRP5"/>
<sequence>MTLPAFLSRIGRSLSSPGDLSNLFSLDFSSPDLATLQNDLVDNSYDISAEVQSRNYFSGEWPGFNEFVVSYLTVLGEVDPYGLAESYPLVEKLFTDLQIAFSNRHGVILTQTVGKLAGFVTTLAISLDSGNYKNGDNRSMDVDASNSAAEELMPRTSELAKVLLKLFNSIRGERMTGENTEMSKKEVILYVAVLLCRAYFKLNQPSACANVFSNIHTANIAFSRYPRSQRVTYRYYLGRFYFLRQELLRARTHLLWAFNNCHVSAISNHRAILTYLIPSNLLLGVGARPHLYEIAGGTLREAFAPLERALRCGDLYGFNAHLVKYFDWFVAKKMFLLLRSKSEIIIFRNLFRQIDVMVNASKPPPEPGTKRPNDLTYDELLVGIRQSSRQNDVAVAAQAGIASLDSPAIFPYSNSAEMAWTYDDAENICISLIDQGFMKANIYARSKLLRLMPSGGFPRISDVWAARGQISGDEEAWMDR</sequence>
<dbReference type="PANTHER" id="PTHR12732">
    <property type="entry name" value="UNCHARACTERIZED PROTEASOME COMPONENT REGION PCI-CONTAINING"/>
    <property type="match status" value="1"/>
</dbReference>
<dbReference type="SMART" id="SM00753">
    <property type="entry name" value="PAM"/>
    <property type="match status" value="1"/>
</dbReference>
<comment type="caution">
    <text evidence="1">The sequence shown here is derived from an EMBL/GenBank/DDBJ whole genome shotgun (WGS) entry which is preliminary data.</text>
</comment>
<gene>
    <name evidence="1" type="ORF">POJ06DRAFT_128634</name>
</gene>
<evidence type="ECO:0000313" key="2">
    <source>
        <dbReference type="Proteomes" id="UP001217417"/>
    </source>
</evidence>
<dbReference type="PANTHER" id="PTHR12732:SF8">
    <property type="entry name" value="NUCLEAR MRNA EXPORT PROTEIN THP1"/>
    <property type="match status" value="1"/>
</dbReference>
<dbReference type="GO" id="GO:0070390">
    <property type="term" value="C:transcription export complex 2"/>
    <property type="evidence" value="ECO:0007669"/>
    <property type="project" value="TreeGrafter"/>
</dbReference>
<dbReference type="Proteomes" id="UP001217417">
    <property type="component" value="Unassembled WGS sequence"/>
</dbReference>
<name>A0AAD7VRP5_9ASCO</name>
<evidence type="ECO:0008006" key="3">
    <source>
        <dbReference type="Google" id="ProtNLM"/>
    </source>
</evidence>
<dbReference type="GeneID" id="80879502"/>
<dbReference type="GO" id="GO:0000973">
    <property type="term" value="P:post-transcriptional tethering of RNA polymerase II gene DNA at nuclear periphery"/>
    <property type="evidence" value="ECO:0007669"/>
    <property type="project" value="TreeGrafter"/>
</dbReference>
<protein>
    <recommendedName>
        <fullName evidence="3">COP9 signalosome complex subunit 12</fullName>
    </recommendedName>
</protein>
<accession>A0AAD7VRP5</accession>
<dbReference type="EMBL" id="JARPMG010000007">
    <property type="protein sequence ID" value="KAJ8099131.1"/>
    <property type="molecule type" value="Genomic_DNA"/>
</dbReference>
<dbReference type="GO" id="GO:0003723">
    <property type="term" value="F:RNA binding"/>
    <property type="evidence" value="ECO:0007669"/>
    <property type="project" value="InterPro"/>
</dbReference>
<keyword evidence="2" id="KW-1185">Reference proteome</keyword>
<proteinExistence type="predicted"/>
<evidence type="ECO:0000313" key="1">
    <source>
        <dbReference type="EMBL" id="KAJ8099131.1"/>
    </source>
</evidence>
<reference evidence="1" key="1">
    <citation type="submission" date="2023-03" db="EMBL/GenBank/DDBJ databases">
        <title>Near-Complete genome sequence of Lipomyces tetrasporous NRRL Y-64009, an oleaginous yeast capable of growing on lignocellulosic hydrolysates.</title>
        <authorList>
            <consortium name="Lawrence Berkeley National Laboratory"/>
            <person name="Jagtap S.S."/>
            <person name="Liu J.-J."/>
            <person name="Walukiewicz H.E."/>
            <person name="Pangilinan J."/>
            <person name="Lipzen A."/>
            <person name="Ahrendt S."/>
            <person name="Koriabine M."/>
            <person name="Cobaugh K."/>
            <person name="Salamov A."/>
            <person name="Yoshinaga Y."/>
            <person name="Ng V."/>
            <person name="Daum C."/>
            <person name="Grigoriev I.V."/>
            <person name="Slininger P.J."/>
            <person name="Dien B.S."/>
            <person name="Jin Y.-S."/>
            <person name="Rao C.V."/>
        </authorList>
    </citation>
    <scope>NUCLEOTIDE SEQUENCE</scope>
    <source>
        <strain evidence="1">NRRL Y-64009</strain>
    </source>
</reference>
<dbReference type="GO" id="GO:0006368">
    <property type="term" value="P:transcription elongation by RNA polymerase II"/>
    <property type="evidence" value="ECO:0007669"/>
    <property type="project" value="TreeGrafter"/>
</dbReference>
<organism evidence="1 2">
    <name type="scientific">Lipomyces tetrasporus</name>
    <dbReference type="NCBI Taxonomy" id="54092"/>
    <lineage>
        <taxon>Eukaryota</taxon>
        <taxon>Fungi</taxon>
        <taxon>Dikarya</taxon>
        <taxon>Ascomycota</taxon>
        <taxon>Saccharomycotina</taxon>
        <taxon>Lipomycetes</taxon>
        <taxon>Lipomycetales</taxon>
        <taxon>Lipomycetaceae</taxon>
        <taxon>Lipomyces</taxon>
    </lineage>
</organism>
<dbReference type="GO" id="GO:0003690">
    <property type="term" value="F:double-stranded DNA binding"/>
    <property type="evidence" value="ECO:0007669"/>
    <property type="project" value="InterPro"/>
</dbReference>
<dbReference type="GO" id="GO:0016973">
    <property type="term" value="P:poly(A)+ mRNA export from nucleus"/>
    <property type="evidence" value="ECO:0007669"/>
    <property type="project" value="TreeGrafter"/>
</dbReference>
<dbReference type="InterPro" id="IPR045114">
    <property type="entry name" value="Csn12-like"/>
</dbReference>
<dbReference type="RefSeq" id="XP_056042581.1">
    <property type="nucleotide sequence ID" value="XM_056184336.1"/>
</dbReference>